<dbReference type="InterPro" id="IPR036411">
    <property type="entry name" value="TorD-like_sf"/>
</dbReference>
<accession>A0A7I9VLG7</accession>
<dbReference type="Proteomes" id="UP000503640">
    <property type="component" value="Unassembled WGS sequence"/>
</dbReference>
<reference evidence="3" key="1">
    <citation type="journal article" date="2020" name="Appl. Environ. Microbiol.">
        <title>Diazotrophic Anaeromyxobacter Isolates from Soils.</title>
        <authorList>
            <person name="Masuda Y."/>
            <person name="Yamanaka H."/>
            <person name="Xu Z.X."/>
            <person name="Shiratori Y."/>
            <person name="Aono T."/>
            <person name="Amachi S."/>
            <person name="Senoo K."/>
            <person name="Itoh H."/>
        </authorList>
    </citation>
    <scope>NUCLEOTIDE SEQUENCE [LARGE SCALE GENOMIC DNA]</scope>
    <source>
        <strain evidence="3">R267</strain>
    </source>
</reference>
<dbReference type="GO" id="GO:0042128">
    <property type="term" value="P:nitrate assimilation"/>
    <property type="evidence" value="ECO:0007669"/>
    <property type="project" value="TreeGrafter"/>
</dbReference>
<comment type="caution">
    <text evidence="2">The sequence shown here is derived from an EMBL/GenBank/DDBJ whole genome shotgun (WGS) entry which is preliminary data.</text>
</comment>
<protein>
    <recommendedName>
        <fullName evidence="4">Nitrate reductase molybdenum cofactor assembly chaperone</fullName>
    </recommendedName>
</protein>
<dbReference type="EMBL" id="BJTG01000003">
    <property type="protein sequence ID" value="GEJ56970.1"/>
    <property type="molecule type" value="Genomic_DNA"/>
</dbReference>
<keyword evidence="1" id="KW-0534">Nitrate assimilation</keyword>
<name>A0A7I9VLG7_9BACT</name>
<organism evidence="2 3">
    <name type="scientific">Anaeromyxobacter diazotrophicus</name>
    <dbReference type="NCBI Taxonomy" id="2590199"/>
    <lineage>
        <taxon>Bacteria</taxon>
        <taxon>Pseudomonadati</taxon>
        <taxon>Myxococcota</taxon>
        <taxon>Myxococcia</taxon>
        <taxon>Myxococcales</taxon>
        <taxon>Cystobacterineae</taxon>
        <taxon>Anaeromyxobacteraceae</taxon>
        <taxon>Anaeromyxobacter</taxon>
    </lineage>
</organism>
<dbReference type="Pfam" id="PF02613">
    <property type="entry name" value="Nitrate_red_del"/>
    <property type="match status" value="1"/>
</dbReference>
<proteinExistence type="predicted"/>
<evidence type="ECO:0000313" key="2">
    <source>
        <dbReference type="EMBL" id="GEJ56970.1"/>
    </source>
</evidence>
<dbReference type="RefSeq" id="WP_235969524.1">
    <property type="nucleotide sequence ID" value="NZ_BJTG01000003.1"/>
</dbReference>
<dbReference type="Gene3D" id="1.10.3480.10">
    <property type="entry name" value="TorD-like"/>
    <property type="match status" value="1"/>
</dbReference>
<keyword evidence="3" id="KW-1185">Reference proteome</keyword>
<evidence type="ECO:0000313" key="3">
    <source>
        <dbReference type="Proteomes" id="UP000503640"/>
    </source>
</evidence>
<dbReference type="InterPro" id="IPR003765">
    <property type="entry name" value="NO3_reductase_chaperone_NarJ"/>
</dbReference>
<dbReference type="SUPFAM" id="SSF89155">
    <property type="entry name" value="TorD-like"/>
    <property type="match status" value="1"/>
</dbReference>
<gene>
    <name evidence="2" type="ORF">AMYX_17110</name>
</gene>
<dbReference type="GO" id="GO:0051082">
    <property type="term" value="F:unfolded protein binding"/>
    <property type="evidence" value="ECO:0007669"/>
    <property type="project" value="InterPro"/>
</dbReference>
<dbReference type="PANTHER" id="PTHR43680">
    <property type="entry name" value="NITRATE REDUCTASE MOLYBDENUM COFACTOR ASSEMBLY CHAPERONE"/>
    <property type="match status" value="1"/>
</dbReference>
<dbReference type="GO" id="GO:0051131">
    <property type="term" value="P:chaperone-mediated protein complex assembly"/>
    <property type="evidence" value="ECO:0007669"/>
    <property type="project" value="InterPro"/>
</dbReference>
<evidence type="ECO:0008006" key="4">
    <source>
        <dbReference type="Google" id="ProtNLM"/>
    </source>
</evidence>
<evidence type="ECO:0000256" key="1">
    <source>
        <dbReference type="ARBA" id="ARBA00023063"/>
    </source>
</evidence>
<dbReference type="AlphaFoldDB" id="A0A7I9VLG7"/>
<dbReference type="PANTHER" id="PTHR43680:SF2">
    <property type="entry name" value="NITRATE REDUCTASE MOLYBDENUM COFACTOR ASSEMBLY CHAPERONE NARJ"/>
    <property type="match status" value="1"/>
</dbReference>
<dbReference type="GO" id="GO:0016530">
    <property type="term" value="F:metallochaperone activity"/>
    <property type="evidence" value="ECO:0007669"/>
    <property type="project" value="TreeGrafter"/>
</dbReference>
<sequence>MPDARRRDLYAAFADLLSYPRGQVAAAAARAQALAGARGEAGTALARFTAAVGAHDGTWLEELYTSTFDLAPACAPYVGHQLFGDSPIRGPFLAKLAEVFAAGGFQPREELGDHVAEVLRFAAQAPPAPALDELLRDGLVPALEKMIASLEEPRNPYREVLAALLALLALLGRGSADAARAAQEVAT</sequence>
<dbReference type="InterPro" id="IPR020945">
    <property type="entry name" value="DMSO/NO3_reduct_chaperone"/>
</dbReference>